<reference evidence="2 3" key="1">
    <citation type="submission" date="2020-12" db="EMBL/GenBank/DDBJ databases">
        <title>Metabolic potential, ecology and presence of endohyphal bacteria is reflected in genomic diversity of Mucoromycotina.</title>
        <authorList>
            <person name="Muszewska A."/>
            <person name="Okrasinska A."/>
            <person name="Steczkiewicz K."/>
            <person name="Drgas O."/>
            <person name="Orlowska M."/>
            <person name="Perlinska-Lenart U."/>
            <person name="Aleksandrzak-Piekarczyk T."/>
            <person name="Szatraj K."/>
            <person name="Zielenkiewicz U."/>
            <person name="Pilsyk S."/>
            <person name="Malc E."/>
            <person name="Mieczkowski P."/>
            <person name="Kruszewska J.S."/>
            <person name="Biernat P."/>
            <person name="Pawlowska J."/>
        </authorList>
    </citation>
    <scope>NUCLEOTIDE SEQUENCE [LARGE SCALE GENOMIC DNA]</scope>
    <source>
        <strain evidence="2 3">CBS 142.35</strain>
    </source>
</reference>
<gene>
    <name evidence="2" type="ORF">INT45_001402</name>
</gene>
<comment type="caution">
    <text evidence="2">The sequence shown here is derived from an EMBL/GenBank/DDBJ whole genome shotgun (WGS) entry which is preliminary data.</text>
</comment>
<sequence length="179" mass="20289">MNIVRKFASFGAGPKLTDCILADYRLQHSIHASMKNRYKTSHQGYYDPWQFLDRSYEVFSVQYPTSLHINASINSQNEIPVLPAAISSPLQSSSSSSSLKPAAENTSMLSQTIVPQSLYTNNSRRSGRIIKTSTILPRKRTRRSKKKTSNTTNTQPSSPTPYRKLHNFYHPNIYILFSS</sequence>
<keyword evidence="3" id="KW-1185">Reference proteome</keyword>
<dbReference type="EMBL" id="JAEPRB010000260">
    <property type="protein sequence ID" value="KAG2217968.1"/>
    <property type="molecule type" value="Genomic_DNA"/>
</dbReference>
<evidence type="ECO:0000313" key="3">
    <source>
        <dbReference type="Proteomes" id="UP000646827"/>
    </source>
</evidence>
<feature type="compositionally biased region" description="Basic residues" evidence="1">
    <location>
        <begin position="137"/>
        <end position="148"/>
    </location>
</feature>
<name>A0A8H7RWM5_9FUNG</name>
<dbReference type="Proteomes" id="UP000646827">
    <property type="component" value="Unassembled WGS sequence"/>
</dbReference>
<organism evidence="2 3">
    <name type="scientific">Circinella minor</name>
    <dbReference type="NCBI Taxonomy" id="1195481"/>
    <lineage>
        <taxon>Eukaryota</taxon>
        <taxon>Fungi</taxon>
        <taxon>Fungi incertae sedis</taxon>
        <taxon>Mucoromycota</taxon>
        <taxon>Mucoromycotina</taxon>
        <taxon>Mucoromycetes</taxon>
        <taxon>Mucorales</taxon>
        <taxon>Lichtheimiaceae</taxon>
        <taxon>Circinella</taxon>
    </lineage>
</organism>
<dbReference type="AlphaFoldDB" id="A0A8H7RWM5"/>
<feature type="compositionally biased region" description="Low complexity" evidence="1">
    <location>
        <begin position="149"/>
        <end position="161"/>
    </location>
</feature>
<dbReference type="OrthoDB" id="2267587at2759"/>
<evidence type="ECO:0000313" key="2">
    <source>
        <dbReference type="EMBL" id="KAG2217968.1"/>
    </source>
</evidence>
<proteinExistence type="predicted"/>
<accession>A0A8H7RWM5</accession>
<evidence type="ECO:0000256" key="1">
    <source>
        <dbReference type="SAM" id="MobiDB-lite"/>
    </source>
</evidence>
<protein>
    <submittedName>
        <fullName evidence="2">Uncharacterized protein</fullName>
    </submittedName>
</protein>
<feature type="region of interest" description="Disordered" evidence="1">
    <location>
        <begin position="129"/>
        <end position="165"/>
    </location>
</feature>